<dbReference type="RefSeq" id="YP_010084096.1">
    <property type="nucleotide sequence ID" value="NC_055060.1"/>
</dbReference>
<name>A0A411AXX6_9VIRU</name>
<dbReference type="GeneID" id="65073132"/>
<protein>
    <submittedName>
        <fullName evidence="1">Uncharacterized protein</fullName>
    </submittedName>
</protein>
<dbReference type="KEGG" id="vg:65073132"/>
<keyword evidence="2" id="KW-1185">Reference proteome</keyword>
<evidence type="ECO:0000313" key="2">
    <source>
        <dbReference type="Proteomes" id="UP000290981"/>
    </source>
</evidence>
<sequence>MRSDDVDTLQILVNAATDWRTAAIAQNVSISMLTTQINGETVILEWDDTNSIWNIRTA</sequence>
<evidence type="ECO:0000313" key="1">
    <source>
        <dbReference type="EMBL" id="QAX92946.1"/>
    </source>
</evidence>
<accession>A0A411AXX6</accession>
<dbReference type="Proteomes" id="UP000290981">
    <property type="component" value="Segment"/>
</dbReference>
<reference evidence="1 2" key="1">
    <citation type="submission" date="2018-12" db="EMBL/GenBank/DDBJ databases">
        <authorList>
            <person name="Huynh A."/>
            <person name="Morcos G.S."/>
            <person name="Braun J."/>
            <person name="Danaila R."/>
            <person name="Emelio N."/>
            <person name="Mathyvannan S."/>
            <person name="Miner K."/>
            <person name="Nayak R."/>
            <person name="Norman C."/>
            <person name="Tran V."/>
            <person name="Wang J."/>
            <person name="Moy A."/>
            <person name="deCarvalho T."/>
            <person name="Erill I."/>
            <person name="Caruso S.M."/>
            <person name="Garlena R.A."/>
            <person name="Russell D.A."/>
            <person name="Pope W.H."/>
            <person name="Jacobs-Sera D."/>
            <person name="Hatfull G.F."/>
        </authorList>
    </citation>
    <scope>NUCLEOTIDE SEQUENCE [LARGE SCALE GENOMIC DNA]</scope>
</reference>
<proteinExistence type="predicted"/>
<dbReference type="EMBL" id="MK305890">
    <property type="protein sequence ID" value="QAX92946.1"/>
    <property type="molecule type" value="Genomic_DNA"/>
</dbReference>
<organism evidence="1 2">
    <name type="scientific">Streptomyces phage WheeHeim</name>
    <dbReference type="NCBI Taxonomy" id="2500797"/>
    <lineage>
        <taxon>Viruses</taxon>
        <taxon>Varidnaviria</taxon>
        <taxon>Bamfordvirae</taxon>
        <taxon>Preplasmiviricota</taxon>
        <taxon>Prepoliviricotina</taxon>
        <taxon>Tectiliviricetes</taxon>
        <taxon>Kalamavirales</taxon>
        <taxon>Tectiviridae</taxon>
        <taxon>Deltatectivirus</taxon>
        <taxon>Deltatectivirus wheeheim</taxon>
    </lineage>
</organism>
<gene>
    <name evidence="1" type="primary">38</name>
    <name evidence="1" type="ORF">SEA_WHEEHEIM_38</name>
</gene>